<keyword evidence="2" id="KW-1185">Reference proteome</keyword>
<sequence>MAKPRRATKCGHVRCQEINCFMKIKKLLDQNESCRGRPRRFTCTLNFD</sequence>
<organism evidence="1 2">
    <name type="scientific">Arundinibacter roseus</name>
    <dbReference type="NCBI Taxonomy" id="2070510"/>
    <lineage>
        <taxon>Bacteria</taxon>
        <taxon>Pseudomonadati</taxon>
        <taxon>Bacteroidota</taxon>
        <taxon>Cytophagia</taxon>
        <taxon>Cytophagales</taxon>
        <taxon>Spirosomataceae</taxon>
        <taxon>Arundinibacter</taxon>
    </lineage>
</organism>
<proteinExistence type="predicted"/>
<reference evidence="1 2" key="1">
    <citation type="submission" date="2019-02" db="EMBL/GenBank/DDBJ databases">
        <title>Arundinibacter roseus gen. nov., sp. nov., a new member of the family Cytophagaceae.</title>
        <authorList>
            <person name="Szuroczki S."/>
            <person name="Khayer B."/>
            <person name="Sproer C."/>
            <person name="Toumi M."/>
            <person name="Szabo A."/>
            <person name="Felfoldi T."/>
            <person name="Schumann P."/>
            <person name="Toth E."/>
        </authorList>
    </citation>
    <scope>NUCLEOTIDE SEQUENCE [LARGE SCALE GENOMIC DNA]</scope>
    <source>
        <strain evidence="1 2">DMA-k-7a</strain>
    </source>
</reference>
<dbReference type="AlphaFoldDB" id="A0A4R4K4M6"/>
<evidence type="ECO:0000313" key="2">
    <source>
        <dbReference type="Proteomes" id="UP000295706"/>
    </source>
</evidence>
<comment type="caution">
    <text evidence="1">The sequence shown here is derived from an EMBL/GenBank/DDBJ whole genome shotgun (WGS) entry which is preliminary data.</text>
</comment>
<gene>
    <name evidence="1" type="ORF">EZE20_19600</name>
</gene>
<evidence type="ECO:0000313" key="1">
    <source>
        <dbReference type="EMBL" id="TDB61436.1"/>
    </source>
</evidence>
<dbReference type="EMBL" id="SMJU01000014">
    <property type="protein sequence ID" value="TDB61436.1"/>
    <property type="molecule type" value="Genomic_DNA"/>
</dbReference>
<name>A0A4R4K4M6_9BACT</name>
<dbReference type="Proteomes" id="UP000295706">
    <property type="component" value="Unassembled WGS sequence"/>
</dbReference>
<protein>
    <submittedName>
        <fullName evidence="1">Uncharacterized protein</fullName>
    </submittedName>
</protein>
<accession>A0A4R4K4M6</accession>